<sequence>MLVEKLHIENSRTLIDLAKYIADMFCLLLFCSFPMVNCSSAEINRHLEMGKEFLSKGLLADALTHYHAAIELEPDNYKTLYLRATVYLGMGKSKAAVPDLNAVLQLKPDFIAARIERGNVLLKQGDLRGAERDFKEALIHDESSRELESKLAVVSEVKHHMEKANDLFVNNDCINAEKYYTSSIEVCQWNAALYERRAKCYVKSGNIMKAISDYKIVSKLSPTETDPYFTLSKLYYDIGDAEESLSQIRGCLKLNPDDEACFSHYKKVKKLVKMREVLNEKVQASEWMECLQQAEKILRFEKKVPNVQLDVFRQTCKCNLHAGHAMEAITDCTEVLKNGNPNDLHALCDRAEAYLLNEQYDEAIEDYRSAVNAHEDSRRAREGLNKAQKMKKQAGKKDYYKILRVKRNANKQTILKAYRKLASQYHPDNFPDEKEKKQAEAKFLDIAAAKEVLTDPEKRAKFDQGEDPLDPEQQQGGFQHPFYGGFPFGGEGFSFKFHFG</sequence>
<dbReference type="EMBL" id="UYYG01001157">
    <property type="protein sequence ID" value="VDN56877.1"/>
    <property type="molecule type" value="Genomic_DNA"/>
</dbReference>
<feature type="repeat" description="TPR" evidence="6">
    <location>
        <begin position="191"/>
        <end position="224"/>
    </location>
</feature>
<dbReference type="InterPro" id="IPR051727">
    <property type="entry name" value="DnaJ_C3_Co-chaperones"/>
</dbReference>
<feature type="region of interest" description="Disordered" evidence="7">
    <location>
        <begin position="455"/>
        <end position="479"/>
    </location>
</feature>
<evidence type="ECO:0000313" key="11">
    <source>
        <dbReference type="Proteomes" id="UP000274756"/>
    </source>
</evidence>
<dbReference type="CDD" id="cd06257">
    <property type="entry name" value="DnaJ"/>
    <property type="match status" value="1"/>
</dbReference>
<evidence type="ECO:0000256" key="4">
    <source>
        <dbReference type="ARBA" id="ARBA00022803"/>
    </source>
</evidence>
<dbReference type="PANTHER" id="PTHR44140">
    <property type="entry name" value="LD25575P"/>
    <property type="match status" value="1"/>
</dbReference>
<dbReference type="InterPro" id="IPR036869">
    <property type="entry name" value="J_dom_sf"/>
</dbReference>
<comment type="subcellular location">
    <subcellularLocation>
        <location evidence="1">Endoplasmic reticulum lumen</location>
    </subcellularLocation>
</comment>
<evidence type="ECO:0000256" key="3">
    <source>
        <dbReference type="ARBA" id="ARBA00022737"/>
    </source>
</evidence>
<dbReference type="GO" id="GO:0005788">
    <property type="term" value="C:endoplasmic reticulum lumen"/>
    <property type="evidence" value="ECO:0007669"/>
    <property type="project" value="UniProtKB-SubCell"/>
</dbReference>
<evidence type="ECO:0000313" key="12">
    <source>
        <dbReference type="WBParaSite" id="DME_0000249001-mRNA-1"/>
    </source>
</evidence>
<reference evidence="9 11" key="2">
    <citation type="submission" date="2018-11" db="EMBL/GenBank/DDBJ databases">
        <authorList>
            <consortium name="Pathogen Informatics"/>
        </authorList>
    </citation>
    <scope>NUCLEOTIDE SEQUENCE [LARGE SCALE GENOMIC DNA]</scope>
</reference>
<dbReference type="InterPro" id="IPR001623">
    <property type="entry name" value="DnaJ_domain"/>
</dbReference>
<dbReference type="WBParaSite" id="DME_0000249001-mRNA-1">
    <property type="protein sequence ID" value="DME_0000249001-mRNA-1"/>
    <property type="gene ID" value="DME_0000249001"/>
</dbReference>
<dbReference type="GO" id="GO:0051087">
    <property type="term" value="F:protein-folding chaperone binding"/>
    <property type="evidence" value="ECO:0007669"/>
    <property type="project" value="TreeGrafter"/>
</dbReference>
<organism evidence="10 12">
    <name type="scientific">Dracunculus medinensis</name>
    <name type="common">Guinea worm</name>
    <dbReference type="NCBI Taxonomy" id="318479"/>
    <lineage>
        <taxon>Eukaryota</taxon>
        <taxon>Metazoa</taxon>
        <taxon>Ecdysozoa</taxon>
        <taxon>Nematoda</taxon>
        <taxon>Chromadorea</taxon>
        <taxon>Rhabditida</taxon>
        <taxon>Spirurina</taxon>
        <taxon>Dracunculoidea</taxon>
        <taxon>Dracunculidae</taxon>
        <taxon>Dracunculus</taxon>
    </lineage>
</organism>
<dbReference type="STRING" id="318479.A0A0N4U6E8"/>
<dbReference type="GO" id="GO:0034975">
    <property type="term" value="P:protein folding in endoplasmic reticulum"/>
    <property type="evidence" value="ECO:0007669"/>
    <property type="project" value="TreeGrafter"/>
</dbReference>
<evidence type="ECO:0000256" key="1">
    <source>
        <dbReference type="ARBA" id="ARBA00004319"/>
    </source>
</evidence>
<dbReference type="SMART" id="SM00271">
    <property type="entry name" value="DnaJ"/>
    <property type="match status" value="1"/>
</dbReference>
<dbReference type="PROSITE" id="PS50076">
    <property type="entry name" value="DNAJ_2"/>
    <property type="match status" value="1"/>
</dbReference>
<keyword evidence="5" id="KW-0256">Endoplasmic reticulum</keyword>
<protein>
    <submittedName>
        <fullName evidence="12">J domain-containing protein</fullName>
    </submittedName>
</protein>
<dbReference type="Proteomes" id="UP000038040">
    <property type="component" value="Unplaced"/>
</dbReference>
<keyword evidence="2" id="KW-0732">Signal</keyword>
<name>A0A0N4U6E8_DRAME</name>
<accession>A0A0N4U6E8</accession>
<feature type="repeat" description="TPR" evidence="6">
    <location>
        <begin position="43"/>
        <end position="76"/>
    </location>
</feature>
<feature type="compositionally biased region" description="Basic and acidic residues" evidence="7">
    <location>
        <begin position="455"/>
        <end position="464"/>
    </location>
</feature>
<evidence type="ECO:0000256" key="2">
    <source>
        <dbReference type="ARBA" id="ARBA00022729"/>
    </source>
</evidence>
<dbReference type="PRINTS" id="PR00625">
    <property type="entry name" value="JDOMAIN"/>
</dbReference>
<feature type="repeat" description="TPR" evidence="6">
    <location>
        <begin position="225"/>
        <end position="258"/>
    </location>
</feature>
<reference evidence="12" key="1">
    <citation type="submission" date="2017-02" db="UniProtKB">
        <authorList>
            <consortium name="WormBaseParasite"/>
        </authorList>
    </citation>
    <scope>IDENTIFICATION</scope>
</reference>
<dbReference type="PANTHER" id="PTHR44140:SF2">
    <property type="entry name" value="LD25575P"/>
    <property type="match status" value="1"/>
</dbReference>
<dbReference type="FunFam" id="1.25.40.10:FF:000224">
    <property type="entry name" value="DnaJ and TPR domain protein"/>
    <property type="match status" value="1"/>
</dbReference>
<evidence type="ECO:0000256" key="6">
    <source>
        <dbReference type="PROSITE-ProRule" id="PRU00339"/>
    </source>
</evidence>
<feature type="domain" description="J" evidence="8">
    <location>
        <begin position="398"/>
        <end position="466"/>
    </location>
</feature>
<evidence type="ECO:0000313" key="10">
    <source>
        <dbReference type="Proteomes" id="UP000038040"/>
    </source>
</evidence>
<dbReference type="InterPro" id="IPR019734">
    <property type="entry name" value="TPR_rpt"/>
</dbReference>
<dbReference type="PROSITE" id="PS50005">
    <property type="entry name" value="TPR"/>
    <property type="match status" value="4"/>
</dbReference>
<keyword evidence="3" id="KW-0677">Repeat</keyword>
<proteinExistence type="predicted"/>
<evidence type="ECO:0000256" key="7">
    <source>
        <dbReference type="SAM" id="MobiDB-lite"/>
    </source>
</evidence>
<dbReference type="Pfam" id="PF00226">
    <property type="entry name" value="DnaJ"/>
    <property type="match status" value="1"/>
</dbReference>
<dbReference type="GO" id="GO:0051787">
    <property type="term" value="F:misfolded protein binding"/>
    <property type="evidence" value="ECO:0007669"/>
    <property type="project" value="TreeGrafter"/>
</dbReference>
<evidence type="ECO:0000256" key="5">
    <source>
        <dbReference type="ARBA" id="ARBA00022824"/>
    </source>
</evidence>
<dbReference type="Proteomes" id="UP000274756">
    <property type="component" value="Unassembled WGS sequence"/>
</dbReference>
<gene>
    <name evidence="9" type="ORF">DME_LOCUS6850</name>
</gene>
<dbReference type="Gene3D" id="1.10.287.110">
    <property type="entry name" value="DnaJ domain"/>
    <property type="match status" value="1"/>
</dbReference>
<dbReference type="SUPFAM" id="SSF48452">
    <property type="entry name" value="TPR-like"/>
    <property type="match status" value="2"/>
</dbReference>
<feature type="repeat" description="TPR" evidence="6">
    <location>
        <begin position="344"/>
        <end position="377"/>
    </location>
</feature>
<dbReference type="Gene3D" id="1.25.40.10">
    <property type="entry name" value="Tetratricopeptide repeat domain"/>
    <property type="match status" value="1"/>
</dbReference>
<keyword evidence="11" id="KW-1185">Reference proteome</keyword>
<dbReference type="SMART" id="SM00028">
    <property type="entry name" value="TPR"/>
    <property type="match status" value="7"/>
</dbReference>
<dbReference type="OrthoDB" id="1726119at2759"/>
<dbReference type="InterPro" id="IPR011990">
    <property type="entry name" value="TPR-like_helical_dom_sf"/>
</dbReference>
<dbReference type="AlphaFoldDB" id="A0A0N4U6E8"/>
<dbReference type="SUPFAM" id="SSF46565">
    <property type="entry name" value="Chaperone J-domain"/>
    <property type="match status" value="1"/>
</dbReference>
<evidence type="ECO:0000259" key="8">
    <source>
        <dbReference type="PROSITE" id="PS50076"/>
    </source>
</evidence>
<keyword evidence="4 6" id="KW-0802">TPR repeat</keyword>
<dbReference type="Pfam" id="PF13181">
    <property type="entry name" value="TPR_8"/>
    <property type="match status" value="1"/>
</dbReference>
<evidence type="ECO:0000313" key="9">
    <source>
        <dbReference type="EMBL" id="VDN56877.1"/>
    </source>
</evidence>
<dbReference type="Pfam" id="PF13432">
    <property type="entry name" value="TPR_16"/>
    <property type="match status" value="2"/>
</dbReference>